<gene>
    <name evidence="1" type="ORF">GGX14DRAFT_577717</name>
</gene>
<sequence>MPACHQRGSTEPQYLDLPNLEKFVVGDRPALMDGSAHNNDASHFVHIGADSDLPERAGQQAAGDIARAAFDAAQVSVAAAKRPPERDENGEAVGDGLVLMDDMQVFSSAHTDDHDDAGCLLLAGTDKARGRTSSRRWCACNTHPKKNRKEAYRDKPTTHSVRAAAFAGRVDGAGGRDQGAVVEVQMTTCGAALMGIKRNLQKAASERL</sequence>
<name>A0AAD6Y5X2_9AGAR</name>
<accession>A0AAD6Y5X2</accession>
<keyword evidence="2" id="KW-1185">Reference proteome</keyword>
<reference evidence="1" key="1">
    <citation type="submission" date="2023-03" db="EMBL/GenBank/DDBJ databases">
        <title>Massive genome expansion in bonnet fungi (Mycena s.s.) driven by repeated elements and novel gene families across ecological guilds.</title>
        <authorList>
            <consortium name="Lawrence Berkeley National Laboratory"/>
            <person name="Harder C.B."/>
            <person name="Miyauchi S."/>
            <person name="Viragh M."/>
            <person name="Kuo A."/>
            <person name="Thoen E."/>
            <person name="Andreopoulos B."/>
            <person name="Lu D."/>
            <person name="Skrede I."/>
            <person name="Drula E."/>
            <person name="Henrissat B."/>
            <person name="Morin E."/>
            <person name="Kohler A."/>
            <person name="Barry K."/>
            <person name="LaButti K."/>
            <person name="Morin E."/>
            <person name="Salamov A."/>
            <person name="Lipzen A."/>
            <person name="Mereny Z."/>
            <person name="Hegedus B."/>
            <person name="Baldrian P."/>
            <person name="Stursova M."/>
            <person name="Weitz H."/>
            <person name="Taylor A."/>
            <person name="Grigoriev I.V."/>
            <person name="Nagy L.G."/>
            <person name="Martin F."/>
            <person name="Kauserud H."/>
        </authorList>
    </citation>
    <scope>NUCLEOTIDE SEQUENCE</scope>
    <source>
        <strain evidence="1">9144</strain>
    </source>
</reference>
<comment type="caution">
    <text evidence="1">The sequence shown here is derived from an EMBL/GenBank/DDBJ whole genome shotgun (WGS) entry which is preliminary data.</text>
</comment>
<dbReference type="EMBL" id="JARJCW010000114">
    <property type="protein sequence ID" value="KAJ7192885.1"/>
    <property type="molecule type" value="Genomic_DNA"/>
</dbReference>
<evidence type="ECO:0000313" key="1">
    <source>
        <dbReference type="EMBL" id="KAJ7192885.1"/>
    </source>
</evidence>
<proteinExistence type="predicted"/>
<dbReference type="Proteomes" id="UP001219525">
    <property type="component" value="Unassembled WGS sequence"/>
</dbReference>
<evidence type="ECO:0000313" key="2">
    <source>
        <dbReference type="Proteomes" id="UP001219525"/>
    </source>
</evidence>
<protein>
    <submittedName>
        <fullName evidence="1">Uncharacterized protein</fullName>
    </submittedName>
</protein>
<organism evidence="1 2">
    <name type="scientific">Mycena pura</name>
    <dbReference type="NCBI Taxonomy" id="153505"/>
    <lineage>
        <taxon>Eukaryota</taxon>
        <taxon>Fungi</taxon>
        <taxon>Dikarya</taxon>
        <taxon>Basidiomycota</taxon>
        <taxon>Agaricomycotina</taxon>
        <taxon>Agaricomycetes</taxon>
        <taxon>Agaricomycetidae</taxon>
        <taxon>Agaricales</taxon>
        <taxon>Marasmiineae</taxon>
        <taxon>Mycenaceae</taxon>
        <taxon>Mycena</taxon>
    </lineage>
</organism>
<dbReference type="AlphaFoldDB" id="A0AAD6Y5X2"/>